<dbReference type="Proteomes" id="UP000002772">
    <property type="component" value="Unassembled WGS sequence"/>
</dbReference>
<evidence type="ECO:0000259" key="5">
    <source>
        <dbReference type="Pfam" id="PF01814"/>
    </source>
</evidence>
<dbReference type="PANTHER" id="PTHR36438">
    <property type="entry name" value="IRON-SULFUR CLUSTER REPAIR PROTEIN YTFE"/>
    <property type="match status" value="1"/>
</dbReference>
<dbReference type="RefSeq" id="WP_007572278.1">
    <property type="nucleotide sequence ID" value="NZ_BPTS01000001.1"/>
</dbReference>
<protein>
    <submittedName>
        <fullName evidence="6">Hemerythrin HHE cation binding domain protein</fullName>
    </submittedName>
</protein>
<evidence type="ECO:0000313" key="6">
    <source>
        <dbReference type="EMBL" id="EGN55617.1"/>
    </source>
</evidence>
<evidence type="ECO:0000256" key="4">
    <source>
        <dbReference type="ARBA" id="ARBA00023004"/>
    </source>
</evidence>
<evidence type="ECO:0000313" key="7">
    <source>
        <dbReference type="Proteomes" id="UP000002772"/>
    </source>
</evidence>
<accession>F8N8X2</accession>
<dbReference type="Gene3D" id="1.20.120.520">
    <property type="entry name" value="nmb1532 protein domain like"/>
    <property type="match status" value="1"/>
</dbReference>
<name>F8N8X2_9BACT</name>
<dbReference type="GO" id="GO:0046872">
    <property type="term" value="F:metal ion binding"/>
    <property type="evidence" value="ECO:0007669"/>
    <property type="project" value="UniProtKB-KW"/>
</dbReference>
<evidence type="ECO:0000256" key="3">
    <source>
        <dbReference type="ARBA" id="ARBA00022723"/>
    </source>
</evidence>
<keyword evidence="3" id="KW-0479">Metal-binding</keyword>
<comment type="subcellular location">
    <subcellularLocation>
        <location evidence="1">Cytoplasm</location>
    </subcellularLocation>
</comment>
<dbReference type="AlphaFoldDB" id="F8N8X2"/>
<dbReference type="EMBL" id="GL945017">
    <property type="protein sequence ID" value="EGN55617.1"/>
    <property type="molecule type" value="Genomic_DNA"/>
</dbReference>
<dbReference type="OrthoDB" id="9797132at2"/>
<keyword evidence="4" id="KW-0408">Iron</keyword>
<keyword evidence="2" id="KW-0963">Cytoplasm</keyword>
<dbReference type="GO" id="GO:0005737">
    <property type="term" value="C:cytoplasm"/>
    <property type="evidence" value="ECO:0007669"/>
    <property type="project" value="UniProtKB-SubCell"/>
</dbReference>
<evidence type="ECO:0000256" key="1">
    <source>
        <dbReference type="ARBA" id="ARBA00004496"/>
    </source>
</evidence>
<sequence length="179" mass="21379">MNKPEIAQGIPFERWDLDLLVDYVLKFHHRNTRRYGAEIYDLLADVDSRHHELDKVLDHFRNSLQDLDSHCMKEEQVLYPYIMEMFEAHEAGQHIAPFHCGTIQAPIQMMMMEHDDEMSRHGRIAELTNNYTASEGTEPQYQQVLDRLHEFRDELLEHIWVENEVLFPMALRMENENQN</sequence>
<dbReference type="HOGENOM" id="CLU_076075_3_0_10"/>
<dbReference type="STRING" id="688246.Premu_0126"/>
<dbReference type="eggNOG" id="COG2846">
    <property type="taxonomic scope" value="Bacteria"/>
</dbReference>
<dbReference type="PANTHER" id="PTHR36438:SF1">
    <property type="entry name" value="IRON-SULFUR CLUSTER REPAIR PROTEIN YTFE"/>
    <property type="match status" value="1"/>
</dbReference>
<dbReference type="InterPro" id="IPR012312">
    <property type="entry name" value="Hemerythrin-like"/>
</dbReference>
<dbReference type="InterPro" id="IPR019903">
    <property type="entry name" value="RIC_family"/>
</dbReference>
<keyword evidence="7" id="KW-1185">Reference proteome</keyword>
<gene>
    <name evidence="6" type="ORF">Premu_0126</name>
</gene>
<dbReference type="Pfam" id="PF01814">
    <property type="entry name" value="Hemerythrin"/>
    <property type="match status" value="1"/>
</dbReference>
<proteinExistence type="predicted"/>
<organism evidence="6 7">
    <name type="scientific">Hallella multisaccharivorax DSM 17128</name>
    <dbReference type="NCBI Taxonomy" id="688246"/>
    <lineage>
        <taxon>Bacteria</taxon>
        <taxon>Pseudomonadati</taxon>
        <taxon>Bacteroidota</taxon>
        <taxon>Bacteroidia</taxon>
        <taxon>Bacteroidales</taxon>
        <taxon>Prevotellaceae</taxon>
        <taxon>Hallella</taxon>
    </lineage>
</organism>
<evidence type="ECO:0000256" key="2">
    <source>
        <dbReference type="ARBA" id="ARBA00022490"/>
    </source>
</evidence>
<feature type="domain" description="Hemerythrin-like" evidence="5">
    <location>
        <begin position="23"/>
        <end position="170"/>
    </location>
</feature>
<reference evidence="7" key="1">
    <citation type="journal article" date="2011" name="Stand. Genomic Sci.">
        <title>Non-contiguous finished genome sequence of the opportunistic oral pathogen Prevotella multisaccharivorax type strain (PPPA20).</title>
        <authorList>
            <person name="Pati A."/>
            <person name="Gronow S."/>
            <person name="Lu M."/>
            <person name="Lapidus A."/>
            <person name="Nolan M."/>
            <person name="Lucas S."/>
            <person name="Hammon N."/>
            <person name="Deshpande S."/>
            <person name="Cheng J.F."/>
            <person name="Tapia R."/>
            <person name="Han C."/>
            <person name="Goodwin L."/>
            <person name="Pitluck S."/>
            <person name="Liolios K."/>
            <person name="Pagani I."/>
            <person name="Mavromatis K."/>
            <person name="Mikhailova N."/>
            <person name="Huntemann M."/>
            <person name="Chen A."/>
            <person name="Palaniappan K."/>
            <person name="Land M."/>
            <person name="Hauser L."/>
            <person name="Detter J.C."/>
            <person name="Brambilla E.M."/>
            <person name="Rohde M."/>
            <person name="Goker M."/>
            <person name="Woyke T."/>
            <person name="Bristow J."/>
            <person name="Eisen J.A."/>
            <person name="Markowitz V."/>
            <person name="Hugenholtz P."/>
            <person name="Kyrpides N.C."/>
            <person name="Klenk H.P."/>
            <person name="Ivanova N."/>
        </authorList>
    </citation>
    <scope>NUCLEOTIDE SEQUENCE [LARGE SCALE GENOMIC DNA]</scope>
    <source>
        <strain evidence="7">DSM 17128</strain>
    </source>
</reference>